<organism evidence="1 2">
    <name type="scientific">Leptospira interrogans serovar Grippotyphosa str. LT2186</name>
    <dbReference type="NCBI Taxonomy" id="1001599"/>
    <lineage>
        <taxon>Bacteria</taxon>
        <taxon>Pseudomonadati</taxon>
        <taxon>Spirochaetota</taxon>
        <taxon>Spirochaetia</taxon>
        <taxon>Leptospirales</taxon>
        <taxon>Leptospiraceae</taxon>
        <taxon>Leptospira</taxon>
    </lineage>
</organism>
<reference evidence="1 2" key="1">
    <citation type="submission" date="2013-02" db="EMBL/GenBank/DDBJ databases">
        <authorList>
            <person name="Harkins D.M."/>
            <person name="Durkin A.S."/>
            <person name="Brinkac L.M."/>
            <person name="Haft D.H."/>
            <person name="Selengut J.D."/>
            <person name="Sanka R."/>
            <person name="DePew J."/>
            <person name="Purushe J."/>
            <person name="Tulsiani S.M."/>
            <person name="Graham G.C."/>
            <person name="Burns M.-A."/>
            <person name="Dohnt M.F."/>
            <person name="Smythe L.D."/>
            <person name="McKay D.B."/>
            <person name="Craig S.B."/>
            <person name="Vinetz J.M."/>
            <person name="Sutton G.G."/>
            <person name="Nierman W.C."/>
            <person name="Fouts D.E."/>
        </authorList>
    </citation>
    <scope>NUCLEOTIDE SEQUENCE [LARGE SCALE GENOMIC DNA]</scope>
    <source>
        <strain evidence="1 2">LT2186</strain>
    </source>
</reference>
<accession>M3FTJ9</accession>
<proteinExistence type="predicted"/>
<dbReference type="BioCyc" id="LINT1001599:G11K9-864-MONOMER"/>
<protein>
    <submittedName>
        <fullName evidence="1">Uncharacterized protein</fullName>
    </submittedName>
</protein>
<dbReference type="AlphaFoldDB" id="M3FTJ9"/>
<dbReference type="EMBL" id="AFME02000223">
    <property type="protein sequence ID" value="EMG10754.1"/>
    <property type="molecule type" value="Genomic_DNA"/>
</dbReference>
<evidence type="ECO:0000313" key="2">
    <source>
        <dbReference type="Proteomes" id="UP000011776"/>
    </source>
</evidence>
<evidence type="ECO:0000313" key="1">
    <source>
        <dbReference type="EMBL" id="EMG10754.1"/>
    </source>
</evidence>
<name>M3FTJ9_LEPIR</name>
<gene>
    <name evidence="1" type="ORF">LEP1GSC151_3071</name>
</gene>
<sequence length="77" mass="9414">MIKREYKIIFGFVRIGYFKNFFEKMNSLSKNILFNNRFDWNGFVFFSISSRSEIVEIWRTEFVTSISILHFFPKILK</sequence>
<comment type="caution">
    <text evidence="1">The sequence shown here is derived from an EMBL/GenBank/DDBJ whole genome shotgun (WGS) entry which is preliminary data.</text>
</comment>
<dbReference type="Proteomes" id="UP000011776">
    <property type="component" value="Unassembled WGS sequence"/>
</dbReference>